<dbReference type="UniPathway" id="UPA00077">
    <property type="reaction ID" value="UER00156"/>
</dbReference>
<comment type="similarity">
    <text evidence="4 12">Belongs to the DHPS family.</text>
</comment>
<dbReference type="GO" id="GO:0005829">
    <property type="term" value="C:cytosol"/>
    <property type="evidence" value="ECO:0007669"/>
    <property type="project" value="TreeGrafter"/>
</dbReference>
<dbReference type="Pfam" id="PF00809">
    <property type="entry name" value="Pterin_bind"/>
    <property type="match status" value="1"/>
</dbReference>
<keyword evidence="15" id="KW-1185">Reference proteome</keyword>
<evidence type="ECO:0000313" key="14">
    <source>
        <dbReference type="EMBL" id="ASY28250.1"/>
    </source>
</evidence>
<feature type="domain" description="Pterin-binding" evidence="13">
    <location>
        <begin position="1"/>
        <end position="250"/>
    </location>
</feature>
<evidence type="ECO:0000256" key="3">
    <source>
        <dbReference type="ARBA" id="ARBA00004763"/>
    </source>
</evidence>
<dbReference type="InterPro" id="IPR011005">
    <property type="entry name" value="Dihydropteroate_synth-like_sf"/>
</dbReference>
<dbReference type="FunFam" id="3.20.20.20:FF:000006">
    <property type="entry name" value="Dihydropteroate synthase"/>
    <property type="match status" value="1"/>
</dbReference>
<evidence type="ECO:0000256" key="8">
    <source>
        <dbReference type="ARBA" id="ARBA00022723"/>
    </source>
</evidence>
<comment type="catalytic activity">
    <reaction evidence="1">
        <text>(7,8-dihydropterin-6-yl)methyl diphosphate + 4-aminobenzoate = 7,8-dihydropteroate + diphosphate</text>
        <dbReference type="Rhea" id="RHEA:19949"/>
        <dbReference type="ChEBI" id="CHEBI:17836"/>
        <dbReference type="ChEBI" id="CHEBI:17839"/>
        <dbReference type="ChEBI" id="CHEBI:33019"/>
        <dbReference type="ChEBI" id="CHEBI:72950"/>
        <dbReference type="EC" id="2.5.1.15"/>
    </reaction>
</comment>
<evidence type="ECO:0000256" key="2">
    <source>
        <dbReference type="ARBA" id="ARBA00001946"/>
    </source>
</evidence>
<dbReference type="InterPro" id="IPR045031">
    <property type="entry name" value="DHP_synth-like"/>
</dbReference>
<comment type="cofactor">
    <cofactor evidence="2 12">
        <name>Mg(2+)</name>
        <dbReference type="ChEBI" id="CHEBI:18420"/>
    </cofactor>
</comment>
<proteinExistence type="inferred from homology"/>
<dbReference type="Gene3D" id="3.20.20.20">
    <property type="entry name" value="Dihydropteroate synthase-like"/>
    <property type="match status" value="1"/>
</dbReference>
<dbReference type="GO" id="GO:0046654">
    <property type="term" value="P:tetrahydrofolate biosynthetic process"/>
    <property type="evidence" value="ECO:0007669"/>
    <property type="project" value="UniProtKB-UniPathway"/>
</dbReference>
<keyword evidence="7 12" id="KW-0808">Transferase</keyword>
<evidence type="ECO:0000256" key="6">
    <source>
        <dbReference type="ARBA" id="ARBA00016919"/>
    </source>
</evidence>
<dbReference type="EMBL" id="CP016782">
    <property type="protein sequence ID" value="ASY28250.1"/>
    <property type="molecule type" value="Genomic_DNA"/>
</dbReference>
<dbReference type="SUPFAM" id="SSF51717">
    <property type="entry name" value="Dihydropteroate synthetase-like"/>
    <property type="match status" value="1"/>
</dbReference>
<evidence type="ECO:0000256" key="1">
    <source>
        <dbReference type="ARBA" id="ARBA00000012"/>
    </source>
</evidence>
<gene>
    <name evidence="14" type="ORF">PHILAsVB114_06515</name>
</gene>
<name>A0A249LGJ1_9ACTN</name>
<evidence type="ECO:0000256" key="4">
    <source>
        <dbReference type="ARBA" id="ARBA00009503"/>
    </source>
</evidence>
<evidence type="ECO:0000256" key="11">
    <source>
        <dbReference type="ARBA" id="ARBA00030193"/>
    </source>
</evidence>
<dbReference type="AlphaFoldDB" id="A0A249LGJ1"/>
<dbReference type="InterPro" id="IPR006390">
    <property type="entry name" value="DHP_synth_dom"/>
</dbReference>
<organism evidence="14 15">
    <name type="scientific">Candidatus Planktophila limnetica</name>
    <dbReference type="NCBI Taxonomy" id="573600"/>
    <lineage>
        <taxon>Bacteria</taxon>
        <taxon>Bacillati</taxon>
        <taxon>Actinomycetota</taxon>
        <taxon>Actinomycetes</taxon>
        <taxon>Candidatus Nanopelagicales</taxon>
        <taxon>Candidatus Nanopelagicaceae</taxon>
        <taxon>Candidatus Planktophila</taxon>
    </lineage>
</organism>
<reference evidence="14 15" key="1">
    <citation type="submission" date="2016-07" db="EMBL/GenBank/DDBJ databases">
        <title>High microdiversification within the ubiquitous acI lineage of Actinobacteria.</title>
        <authorList>
            <person name="Neuenschwander S.M."/>
            <person name="Salcher M."/>
            <person name="Ghai R."/>
            <person name="Pernthaler J."/>
        </authorList>
    </citation>
    <scope>NUCLEOTIDE SEQUENCE [LARGE SCALE GENOMIC DNA]</scope>
    <source>
        <strain evidence="14">MMS-VB-114</strain>
    </source>
</reference>
<evidence type="ECO:0000313" key="15">
    <source>
        <dbReference type="Proteomes" id="UP000217221"/>
    </source>
</evidence>
<dbReference type="PROSITE" id="PS00793">
    <property type="entry name" value="DHPS_2"/>
    <property type="match status" value="1"/>
</dbReference>
<dbReference type="GO" id="GO:0004156">
    <property type="term" value="F:dihydropteroate synthase activity"/>
    <property type="evidence" value="ECO:0007669"/>
    <property type="project" value="UniProtKB-EC"/>
</dbReference>
<keyword evidence="9 12" id="KW-0460">Magnesium</keyword>
<dbReference type="CDD" id="cd00739">
    <property type="entry name" value="DHPS"/>
    <property type="match status" value="1"/>
</dbReference>
<evidence type="ECO:0000259" key="13">
    <source>
        <dbReference type="PROSITE" id="PS50972"/>
    </source>
</evidence>
<dbReference type="KEGG" id="plim:PHILAsVB114_06515"/>
<accession>A0A249LGJ1</accession>
<keyword evidence="8 12" id="KW-0479">Metal-binding</keyword>
<evidence type="ECO:0000256" key="7">
    <source>
        <dbReference type="ARBA" id="ARBA00022679"/>
    </source>
</evidence>
<comment type="pathway">
    <text evidence="3 12">Cofactor biosynthesis; tetrahydrofolate biosynthesis; 7,8-dihydrofolate from 2-amino-4-hydroxy-6-hydroxymethyl-7,8-dihydropteridine diphosphate and 4-aminobenzoate: step 1/2.</text>
</comment>
<comment type="function">
    <text evidence="12">Catalyzes the condensation of para-aminobenzoate (pABA) with 6-hydroxymethyl-7,8-dihydropterin diphosphate (DHPt-PP) to form 7,8-dihydropteroate (H2Pte), the immediate precursor of folate derivatives.</text>
</comment>
<dbReference type="GO" id="GO:0046872">
    <property type="term" value="F:metal ion binding"/>
    <property type="evidence" value="ECO:0007669"/>
    <property type="project" value="UniProtKB-KW"/>
</dbReference>
<dbReference type="Proteomes" id="UP000217221">
    <property type="component" value="Chromosome"/>
</dbReference>
<dbReference type="NCBIfam" id="TIGR01496">
    <property type="entry name" value="DHPS"/>
    <property type="match status" value="1"/>
</dbReference>
<dbReference type="PANTHER" id="PTHR20941:SF1">
    <property type="entry name" value="FOLIC ACID SYNTHESIS PROTEIN FOL1"/>
    <property type="match status" value="1"/>
</dbReference>
<dbReference type="OrthoDB" id="9811744at2"/>
<dbReference type="PANTHER" id="PTHR20941">
    <property type="entry name" value="FOLATE SYNTHESIS PROTEINS"/>
    <property type="match status" value="1"/>
</dbReference>
<dbReference type="EC" id="2.5.1.15" evidence="5 12"/>
<dbReference type="PROSITE" id="PS00792">
    <property type="entry name" value="DHPS_1"/>
    <property type="match status" value="1"/>
</dbReference>
<evidence type="ECO:0000256" key="9">
    <source>
        <dbReference type="ARBA" id="ARBA00022842"/>
    </source>
</evidence>
<evidence type="ECO:0000256" key="5">
    <source>
        <dbReference type="ARBA" id="ARBA00012458"/>
    </source>
</evidence>
<dbReference type="GO" id="GO:0046656">
    <property type="term" value="P:folic acid biosynthetic process"/>
    <property type="evidence" value="ECO:0007669"/>
    <property type="project" value="UniProtKB-KW"/>
</dbReference>
<sequence>MLVMGILNLTPDSFADGGRHNSFEAGVARALEMIAEGVDIIDIGGESTRPGADRISAEEEQARVLPVIAELSKSGVKISIDTMRADTAEKAVQLGASIINDVSGGLSDPAMFATVKKLGVPYILMHWRGESKQMNSRAIYTDVVSDVISELNSQIDAALDAGINKSQIIIDPGLGFAKEAEHNWEILRNLKKFTSMGYPVLIGASRKRFLGGDNPDEREVATIELTKTLVPQGIWGVRVHSVKPHVDVIAGAK</sequence>
<evidence type="ECO:0000256" key="12">
    <source>
        <dbReference type="RuleBase" id="RU361205"/>
    </source>
</evidence>
<dbReference type="PROSITE" id="PS50972">
    <property type="entry name" value="PTERIN_BINDING"/>
    <property type="match status" value="1"/>
</dbReference>
<dbReference type="InterPro" id="IPR000489">
    <property type="entry name" value="Pterin-binding_dom"/>
</dbReference>
<protein>
    <recommendedName>
        <fullName evidence="6 12">Dihydropteroate synthase</fullName>
        <shortName evidence="12">DHPS</shortName>
        <ecNumber evidence="5 12">2.5.1.15</ecNumber>
    </recommendedName>
    <alternativeName>
        <fullName evidence="11 12">Dihydropteroate pyrophosphorylase</fullName>
    </alternativeName>
</protein>
<keyword evidence="10 12" id="KW-0289">Folate biosynthesis</keyword>
<evidence type="ECO:0000256" key="10">
    <source>
        <dbReference type="ARBA" id="ARBA00022909"/>
    </source>
</evidence>
<dbReference type="RefSeq" id="WP_095698558.1">
    <property type="nucleotide sequence ID" value="NZ_CP016782.1"/>
</dbReference>